<name>A0A1S4FPF7_AEDAE</name>
<evidence type="ECO:0000313" key="2">
    <source>
        <dbReference type="Proteomes" id="UP000008820"/>
    </source>
</evidence>
<gene>
    <name evidence="1" type="primary">5572870</name>
</gene>
<reference evidence="1" key="2">
    <citation type="submission" date="2020-05" db="UniProtKB">
        <authorList>
            <consortium name="EnsemblMetazoa"/>
        </authorList>
    </citation>
    <scope>IDENTIFICATION</scope>
    <source>
        <strain evidence="1">LVP_AGWG</strain>
    </source>
</reference>
<dbReference type="InterPro" id="IPR029160">
    <property type="entry name" value="UQCC4"/>
</dbReference>
<proteinExistence type="predicted"/>
<dbReference type="EnsemblMetazoa" id="AAEL010090-RA">
    <property type="protein sequence ID" value="AAEL010090-PA"/>
    <property type="gene ID" value="AAEL010090"/>
</dbReference>
<dbReference type="Pfam" id="PF15013">
    <property type="entry name" value="CCSMST1"/>
    <property type="match status" value="1"/>
</dbReference>
<dbReference type="OrthoDB" id="5783753at2759"/>
<keyword evidence="2" id="KW-1185">Reference proteome</keyword>
<accession>A0A1S4FPF7</accession>
<dbReference type="Proteomes" id="UP000008820">
    <property type="component" value="Chromosome 2"/>
</dbReference>
<dbReference type="PANTHER" id="PTHR35268">
    <property type="entry name" value="PROTEIN CCSMST1"/>
    <property type="match status" value="1"/>
</dbReference>
<protein>
    <submittedName>
        <fullName evidence="1">Uncharacterized protein</fullName>
    </submittedName>
</protein>
<dbReference type="VEuPathDB" id="VectorBase:AAEL010090"/>
<dbReference type="AlphaFoldDB" id="A0A1S4FPF7"/>
<evidence type="ECO:0000313" key="1">
    <source>
        <dbReference type="EnsemblMetazoa" id="AAEL010090-PA"/>
    </source>
</evidence>
<dbReference type="InParanoid" id="A0A1S4FPF7"/>
<reference evidence="1 2" key="1">
    <citation type="submission" date="2017-06" db="EMBL/GenBank/DDBJ databases">
        <title>Aedes aegypti genome working group (AGWG) sequencing and assembly.</title>
        <authorList>
            <consortium name="Aedes aegypti Genome Working Group (AGWG)"/>
            <person name="Matthews B.J."/>
        </authorList>
    </citation>
    <scope>NUCLEOTIDE SEQUENCE [LARGE SCALE GENOMIC DNA]</scope>
    <source>
        <strain evidence="1 2">LVP_AGWG</strain>
    </source>
</reference>
<sequence length="155" mass="18193">MAQISISRTLNGLFHMRNIAPRHQTIRSFSTTNRPFRKAQPISKEEESEVKDEPIKYFNSAASRWKAEQTRSGQVKLDMPWFQPYVVNLSVVVFLLYFCVLREENDIDRGLESSLYDHIPGLEQKQLLVNYNYNKENGLSTVEIEKRMQELGMEY</sequence>
<organism evidence="1 2">
    <name type="scientific">Aedes aegypti</name>
    <name type="common">Yellowfever mosquito</name>
    <name type="synonym">Culex aegypti</name>
    <dbReference type="NCBI Taxonomy" id="7159"/>
    <lineage>
        <taxon>Eukaryota</taxon>
        <taxon>Metazoa</taxon>
        <taxon>Ecdysozoa</taxon>
        <taxon>Arthropoda</taxon>
        <taxon>Hexapoda</taxon>
        <taxon>Insecta</taxon>
        <taxon>Pterygota</taxon>
        <taxon>Neoptera</taxon>
        <taxon>Endopterygota</taxon>
        <taxon>Diptera</taxon>
        <taxon>Nematocera</taxon>
        <taxon>Culicoidea</taxon>
        <taxon>Culicidae</taxon>
        <taxon>Culicinae</taxon>
        <taxon>Aedini</taxon>
        <taxon>Aedes</taxon>
        <taxon>Stegomyia</taxon>
    </lineage>
</organism>
<dbReference type="PANTHER" id="PTHR35268:SF1">
    <property type="entry name" value="UBIQUINOL-CYTOCHROME-C REDUCTASE COMPLEX ASSEMBLY FACTOR 4"/>
    <property type="match status" value="1"/>
</dbReference>